<keyword evidence="6 9" id="KW-0812">Transmembrane</keyword>
<dbReference type="InterPro" id="IPR001992">
    <property type="entry name" value="T2SS_GspF/T4SS_PilC_CS"/>
</dbReference>
<reference evidence="13" key="2">
    <citation type="submission" date="2022-08" db="EMBL/GenBank/DDBJ databases">
        <authorList>
            <person name="Iruegas-Bocardo F."/>
            <person name="Weisberg A.J."/>
            <person name="Riutta E.R."/>
            <person name="Kilday K."/>
            <person name="Bonkowski J.C."/>
            <person name="Creswell T."/>
            <person name="Daughtrey M.L."/>
            <person name="Rane K."/>
            <person name="Grunwald N.J."/>
            <person name="Chang J.H."/>
            <person name="Putnam M.L."/>
        </authorList>
    </citation>
    <scope>NUCLEOTIDE SEQUENCE</scope>
    <source>
        <strain evidence="13">22-338</strain>
    </source>
</reference>
<dbReference type="GO" id="GO:0015628">
    <property type="term" value="P:protein secretion by the type II secretion system"/>
    <property type="evidence" value="ECO:0007669"/>
    <property type="project" value="TreeGrafter"/>
</dbReference>
<evidence type="ECO:0000256" key="3">
    <source>
        <dbReference type="ARBA" id="ARBA00022448"/>
    </source>
</evidence>
<dbReference type="PANTHER" id="PTHR30012:SF7">
    <property type="entry name" value="PROTEIN TRANSPORT PROTEIN HOFC HOMOLOG"/>
    <property type="match status" value="1"/>
</dbReference>
<name>A0A9X4H3V7_9XANT</name>
<evidence type="ECO:0000313" key="14">
    <source>
        <dbReference type="Proteomes" id="UP001140230"/>
    </source>
</evidence>
<dbReference type="FunFam" id="1.20.81.30:FF:000001">
    <property type="entry name" value="Type II secretion system protein F"/>
    <property type="match status" value="2"/>
</dbReference>
<keyword evidence="3 9" id="KW-0813">Transport</keyword>
<dbReference type="InterPro" id="IPR003004">
    <property type="entry name" value="GspF/PilC"/>
</dbReference>
<keyword evidence="4" id="KW-1003">Cell membrane</keyword>
<dbReference type="Proteomes" id="UP001140230">
    <property type="component" value="Unassembled WGS sequence"/>
</dbReference>
<dbReference type="RefSeq" id="WP_104551204.1">
    <property type="nucleotide sequence ID" value="NZ_CP168173.1"/>
</dbReference>
<feature type="domain" description="Type II secretion system protein GspF" evidence="12">
    <location>
        <begin position="288"/>
        <end position="410"/>
    </location>
</feature>
<dbReference type="EMBL" id="JANWTP010000055">
    <property type="protein sequence ID" value="MDC8639175.1"/>
    <property type="molecule type" value="Genomic_DNA"/>
</dbReference>
<sequence>MSVARNVIKKQPADRSSSQMQPFVWEGTDKRGIKMKGEQGARNVNMLRAELRRQGITPTVVKPKPKPLFGAAGKKVGPKDIAFFSRQMATMMKSGVPIVASLEIIGEGHKNPRMRKMVGQIRTDIEGGSSLHEAISKHPVQFDELYRNLVRAGEGAGVLETVLDTVANYKENIEALKGKIKKALFYPAMVVAVALIVSAILLIFVVPQFEEVFKGFGAELPAFTQLIVGASRFMVSYWWALLFIVGGAAIGFVYAYKRSLRMQHGMDRLILKVPVIGQIMHNSAISRFARTTAVTFKAGVPLVEALGIVAGATGNKVYEEAVLRMRDDVSVGYPVNMAMKQVNLFPHMVIQMTAIGEEAGALDAMLFKVAEYFEQEVNNAVDALSSLLEPMIMVFIGTIVGGMVIGMYLPIFKLGAVVG</sequence>
<evidence type="ECO:0000259" key="12">
    <source>
        <dbReference type="Pfam" id="PF00482"/>
    </source>
</evidence>
<accession>A0A9X4H3V7</accession>
<evidence type="ECO:0000256" key="5">
    <source>
        <dbReference type="ARBA" id="ARBA00022519"/>
    </source>
</evidence>
<dbReference type="Gene3D" id="1.20.81.30">
    <property type="entry name" value="Type II secretion system (T2SS), domain F"/>
    <property type="match status" value="2"/>
</dbReference>
<evidence type="ECO:0000313" key="13">
    <source>
        <dbReference type="EMBL" id="MDC8639175.1"/>
    </source>
</evidence>
<feature type="transmembrane region" description="Helical" evidence="11">
    <location>
        <begin position="392"/>
        <end position="411"/>
    </location>
</feature>
<evidence type="ECO:0000256" key="1">
    <source>
        <dbReference type="ARBA" id="ARBA00004429"/>
    </source>
</evidence>
<dbReference type="GO" id="GO:0005886">
    <property type="term" value="C:plasma membrane"/>
    <property type="evidence" value="ECO:0007669"/>
    <property type="project" value="UniProtKB-SubCell"/>
</dbReference>
<dbReference type="AlphaFoldDB" id="A0A9X4H3V7"/>
<dbReference type="PROSITE" id="PS00874">
    <property type="entry name" value="T2SP_F"/>
    <property type="match status" value="1"/>
</dbReference>
<comment type="caution">
    <text evidence="13">The sequence shown here is derived from an EMBL/GenBank/DDBJ whole genome shotgun (WGS) entry which is preliminary data.</text>
</comment>
<evidence type="ECO:0000256" key="4">
    <source>
        <dbReference type="ARBA" id="ARBA00022475"/>
    </source>
</evidence>
<dbReference type="PANTHER" id="PTHR30012">
    <property type="entry name" value="GENERAL SECRETION PATHWAY PROTEIN"/>
    <property type="match status" value="1"/>
</dbReference>
<organism evidence="13 14">
    <name type="scientific">Xanthomonas hortorum pv. hederae</name>
    <dbReference type="NCBI Taxonomy" id="453603"/>
    <lineage>
        <taxon>Bacteria</taxon>
        <taxon>Pseudomonadati</taxon>
        <taxon>Pseudomonadota</taxon>
        <taxon>Gammaproteobacteria</taxon>
        <taxon>Lysobacterales</taxon>
        <taxon>Lysobacteraceae</taxon>
        <taxon>Xanthomonas</taxon>
    </lineage>
</organism>
<dbReference type="InterPro" id="IPR018076">
    <property type="entry name" value="T2SS_GspF_dom"/>
</dbReference>
<feature type="transmembrane region" description="Helical" evidence="11">
    <location>
        <begin position="237"/>
        <end position="256"/>
    </location>
</feature>
<reference evidence="13" key="1">
    <citation type="journal article" date="2022" name="Phytopathology">
        <title>Whole genome sequencing-based tracing of a 2022 introduction and outbreak of Xanthomonas hortorum pv. pelargonii.</title>
        <authorList>
            <person name="Iruegas Bocardo F."/>
            <person name="Weisberg A.J."/>
            <person name="Riutta E.R."/>
            <person name="Kilday K.B."/>
            <person name="Bonkowski J.C."/>
            <person name="Creswell T.C."/>
            <person name="Daughtrey M."/>
            <person name="Rane K.K."/>
            <person name="Grunwald N.J."/>
            <person name="Chang J.H."/>
            <person name="Putnam M."/>
        </authorList>
    </citation>
    <scope>NUCLEOTIDE SEQUENCE</scope>
    <source>
        <strain evidence="13">22-338</strain>
    </source>
</reference>
<feature type="region of interest" description="Disordered" evidence="10">
    <location>
        <begin position="1"/>
        <end position="20"/>
    </location>
</feature>
<evidence type="ECO:0000256" key="10">
    <source>
        <dbReference type="SAM" id="MobiDB-lite"/>
    </source>
</evidence>
<keyword evidence="5" id="KW-0997">Cell inner membrane</keyword>
<dbReference type="InterPro" id="IPR042094">
    <property type="entry name" value="T2SS_GspF_sf"/>
</dbReference>
<evidence type="ECO:0000256" key="8">
    <source>
        <dbReference type="ARBA" id="ARBA00023136"/>
    </source>
</evidence>
<feature type="transmembrane region" description="Helical" evidence="11">
    <location>
        <begin position="184"/>
        <end position="206"/>
    </location>
</feature>
<comment type="similarity">
    <text evidence="2 9">Belongs to the GSP F family.</text>
</comment>
<proteinExistence type="inferred from homology"/>
<evidence type="ECO:0000256" key="7">
    <source>
        <dbReference type="ARBA" id="ARBA00022989"/>
    </source>
</evidence>
<evidence type="ECO:0000256" key="6">
    <source>
        <dbReference type="ARBA" id="ARBA00022692"/>
    </source>
</evidence>
<evidence type="ECO:0000256" key="9">
    <source>
        <dbReference type="RuleBase" id="RU003923"/>
    </source>
</evidence>
<keyword evidence="7 11" id="KW-1133">Transmembrane helix</keyword>
<protein>
    <submittedName>
        <fullName evidence="13">Type II secretion system F family protein</fullName>
    </submittedName>
</protein>
<feature type="domain" description="Type II secretion system protein GspF" evidence="12">
    <location>
        <begin position="84"/>
        <end position="207"/>
    </location>
</feature>
<keyword evidence="8 11" id="KW-0472">Membrane</keyword>
<evidence type="ECO:0000256" key="11">
    <source>
        <dbReference type="SAM" id="Phobius"/>
    </source>
</evidence>
<dbReference type="PRINTS" id="PR00812">
    <property type="entry name" value="BCTERIALGSPF"/>
</dbReference>
<evidence type="ECO:0000256" key="2">
    <source>
        <dbReference type="ARBA" id="ARBA00005745"/>
    </source>
</evidence>
<comment type="subcellular location">
    <subcellularLocation>
        <location evidence="1 9">Cell inner membrane</location>
        <topology evidence="1 9">Multi-pass membrane protein</topology>
    </subcellularLocation>
</comment>
<gene>
    <name evidence="13" type="ORF">NY667_15505</name>
</gene>
<dbReference type="Pfam" id="PF00482">
    <property type="entry name" value="T2SSF"/>
    <property type="match status" value="2"/>
</dbReference>